<reference evidence="2" key="1">
    <citation type="journal article" date="2019" name="Int. J. Syst. Evol. Microbiol.">
        <title>The Global Catalogue of Microorganisms (GCM) 10K type strain sequencing project: providing services to taxonomists for standard genome sequencing and annotation.</title>
        <authorList>
            <consortium name="The Broad Institute Genomics Platform"/>
            <consortium name="The Broad Institute Genome Sequencing Center for Infectious Disease"/>
            <person name="Wu L."/>
            <person name="Ma J."/>
        </authorList>
    </citation>
    <scope>NUCLEOTIDE SEQUENCE [LARGE SCALE GENOMIC DNA]</scope>
    <source>
        <strain evidence="2">CCUG 43111</strain>
    </source>
</reference>
<gene>
    <name evidence="1" type="ORF">ACFPQ5_17900</name>
</gene>
<dbReference type="Proteomes" id="UP001596101">
    <property type="component" value="Unassembled WGS sequence"/>
</dbReference>
<dbReference type="EMBL" id="JBHSMR010000013">
    <property type="protein sequence ID" value="MFC5480076.1"/>
    <property type="molecule type" value="Genomic_DNA"/>
</dbReference>
<proteinExistence type="predicted"/>
<accession>A0ABW0MU07</accession>
<keyword evidence="2" id="KW-1185">Reference proteome</keyword>
<evidence type="ECO:0000313" key="1">
    <source>
        <dbReference type="EMBL" id="MFC5480076.1"/>
    </source>
</evidence>
<name>A0ABW0MU07_9BURK</name>
<comment type="caution">
    <text evidence="1">The sequence shown here is derived from an EMBL/GenBank/DDBJ whole genome shotgun (WGS) entry which is preliminary data.</text>
</comment>
<dbReference type="RefSeq" id="WP_379758746.1">
    <property type="nucleotide sequence ID" value="NZ_JBHSMR010000013.1"/>
</dbReference>
<organism evidence="1 2">
    <name type="scientific">Massilia suwonensis</name>
    <dbReference type="NCBI Taxonomy" id="648895"/>
    <lineage>
        <taxon>Bacteria</taxon>
        <taxon>Pseudomonadati</taxon>
        <taxon>Pseudomonadota</taxon>
        <taxon>Betaproteobacteria</taxon>
        <taxon>Burkholderiales</taxon>
        <taxon>Oxalobacteraceae</taxon>
        <taxon>Telluria group</taxon>
        <taxon>Massilia</taxon>
    </lineage>
</organism>
<evidence type="ECO:0000313" key="2">
    <source>
        <dbReference type="Proteomes" id="UP001596101"/>
    </source>
</evidence>
<sequence>MNPNIYRFAGVFVALLGLAYLGHQVFVRGGAAPQSQAPMQQAQVQNHGADAGAVAPVVSSNAYVVYPDKATDAALGLSYSSFSGDFVHNVTMTPMPPNAAGRTILRIASQKGTTLTIGLKDTRCASPVHVVVSKIDTKQPVETRELTPTATKFSMPFAEQWLPHMLIEVRMDDKAQNNYYCGVAVDWS</sequence>
<protein>
    <submittedName>
        <fullName evidence="1">Uncharacterized protein</fullName>
    </submittedName>
</protein>